<keyword evidence="8 9" id="KW-0238">DNA-binding</keyword>
<comment type="function">
    <text evidence="9">DNA primase is the polymerase that synthesizes small RNA primers for the Okazaki fragments made during discontinuous DNA replication.</text>
</comment>
<dbReference type="GO" id="GO:0006269">
    <property type="term" value="P:DNA replication, synthesis of primer"/>
    <property type="evidence" value="ECO:0007669"/>
    <property type="project" value="UniProtKB-KW"/>
</dbReference>
<organism evidence="13 14">
    <name type="scientific">Serendipita indica (strain DSM 11827)</name>
    <name type="common">Root endophyte fungus</name>
    <name type="synonym">Piriformospora indica</name>
    <dbReference type="NCBI Taxonomy" id="1109443"/>
    <lineage>
        <taxon>Eukaryota</taxon>
        <taxon>Fungi</taxon>
        <taxon>Dikarya</taxon>
        <taxon>Basidiomycota</taxon>
        <taxon>Agaricomycotina</taxon>
        <taxon>Agaricomycetes</taxon>
        <taxon>Sebacinales</taxon>
        <taxon>Serendipitaceae</taxon>
        <taxon>Serendipita</taxon>
    </lineage>
</organism>
<dbReference type="PANTHER" id="PTHR10537:SF3">
    <property type="entry name" value="DNA PRIMASE LARGE SUBUNIT"/>
    <property type="match status" value="1"/>
</dbReference>
<keyword evidence="2 9" id="KW-0004">4Fe-4S</keyword>
<feature type="binding site" evidence="10">
    <location>
        <position position="379"/>
    </location>
    <ligand>
        <name>[4Fe-4S] cluster</name>
        <dbReference type="ChEBI" id="CHEBI:49883"/>
    </ligand>
</feature>
<comment type="similarity">
    <text evidence="1 9">Belongs to the eukaryotic-type primase large subunit family.</text>
</comment>
<keyword evidence="5 9" id="KW-0479">Metal-binding</keyword>
<evidence type="ECO:0000256" key="3">
    <source>
        <dbReference type="ARBA" id="ARBA00022515"/>
    </source>
</evidence>
<dbReference type="Proteomes" id="UP000007148">
    <property type="component" value="Unassembled WGS sequence"/>
</dbReference>
<proteinExistence type="inferred from homology"/>
<comment type="cofactor">
    <cofactor evidence="9">
        <name>[4Fe-4S] cluster</name>
        <dbReference type="ChEBI" id="CHEBI:49883"/>
    </cofactor>
    <text evidence="9">Binds 1 [4Fe-4S] cluster.</text>
</comment>
<evidence type="ECO:0000256" key="10">
    <source>
        <dbReference type="PIRSR" id="PIRSR009449-1"/>
    </source>
</evidence>
<dbReference type="Pfam" id="PF26466">
    <property type="entry name" value="DNA_primase_lrg_N"/>
    <property type="match status" value="1"/>
</dbReference>
<dbReference type="GO" id="GO:0003677">
    <property type="term" value="F:DNA binding"/>
    <property type="evidence" value="ECO:0007669"/>
    <property type="project" value="UniProtKB-UniRule"/>
</dbReference>
<dbReference type="InterPro" id="IPR016558">
    <property type="entry name" value="DNA_primase_lsu_euk"/>
</dbReference>
<feature type="binding site" evidence="10">
    <location>
        <position position="396"/>
    </location>
    <ligand>
        <name>[4Fe-4S] cluster</name>
        <dbReference type="ChEBI" id="CHEBI:49883"/>
    </ligand>
</feature>
<dbReference type="HOGENOM" id="CLU_026253_1_0_1"/>
<evidence type="ECO:0000256" key="1">
    <source>
        <dbReference type="ARBA" id="ARBA00010564"/>
    </source>
</evidence>
<feature type="region of interest" description="Disordered" evidence="11">
    <location>
        <begin position="1"/>
        <end position="22"/>
    </location>
</feature>
<feature type="domain" description="DNA primase large subunit C-terminal" evidence="12">
    <location>
        <begin position="292"/>
        <end position="465"/>
    </location>
</feature>
<keyword evidence="13" id="KW-0808">Transferase</keyword>
<dbReference type="InterPro" id="IPR058560">
    <property type="entry name" value="DNA_primase_C"/>
</dbReference>
<evidence type="ECO:0000256" key="6">
    <source>
        <dbReference type="ARBA" id="ARBA00023004"/>
    </source>
</evidence>
<dbReference type="PANTHER" id="PTHR10537">
    <property type="entry name" value="DNA PRIMASE LARGE SUBUNIT"/>
    <property type="match status" value="1"/>
</dbReference>
<evidence type="ECO:0000256" key="8">
    <source>
        <dbReference type="ARBA" id="ARBA00023125"/>
    </source>
</evidence>
<protein>
    <recommendedName>
        <fullName evidence="9">DNA primase large subunit</fullName>
    </recommendedName>
</protein>
<evidence type="ECO:0000256" key="11">
    <source>
        <dbReference type="SAM" id="MobiDB-lite"/>
    </source>
</evidence>
<evidence type="ECO:0000256" key="4">
    <source>
        <dbReference type="ARBA" id="ARBA00022705"/>
    </source>
</evidence>
<dbReference type="GO" id="GO:0046872">
    <property type="term" value="F:metal ion binding"/>
    <property type="evidence" value="ECO:0007669"/>
    <property type="project" value="UniProtKB-UniRule"/>
</dbReference>
<keyword evidence="7 9" id="KW-0411">Iron-sulfur</keyword>
<dbReference type="Pfam" id="PF04104">
    <property type="entry name" value="DNA_primase_lrg"/>
    <property type="match status" value="1"/>
</dbReference>
<dbReference type="CDD" id="cd07322">
    <property type="entry name" value="PriL_PriS_Eukaryotic"/>
    <property type="match status" value="1"/>
</dbReference>
<dbReference type="STRING" id="1109443.G4TR28"/>
<dbReference type="eggNOG" id="KOG2267">
    <property type="taxonomic scope" value="Eukaryota"/>
</dbReference>
<dbReference type="InParanoid" id="G4TR28"/>
<dbReference type="GO" id="GO:0003887">
    <property type="term" value="F:DNA-directed DNA polymerase activity"/>
    <property type="evidence" value="ECO:0007669"/>
    <property type="project" value="UniProtKB-KW"/>
</dbReference>
<keyword evidence="6 9" id="KW-0408">Iron</keyword>
<dbReference type="FunCoup" id="G4TR28">
    <property type="interactions" value="390"/>
</dbReference>
<dbReference type="GO" id="GO:0051539">
    <property type="term" value="F:4 iron, 4 sulfur cluster binding"/>
    <property type="evidence" value="ECO:0007669"/>
    <property type="project" value="UniProtKB-UniRule"/>
</dbReference>
<keyword evidence="4 9" id="KW-0235">DNA replication</keyword>
<evidence type="ECO:0000313" key="14">
    <source>
        <dbReference type="Proteomes" id="UP000007148"/>
    </source>
</evidence>
<dbReference type="GO" id="GO:0005658">
    <property type="term" value="C:alpha DNA polymerase:primase complex"/>
    <property type="evidence" value="ECO:0007669"/>
    <property type="project" value="TreeGrafter"/>
</dbReference>
<name>G4TR28_SERID</name>
<evidence type="ECO:0000259" key="12">
    <source>
        <dbReference type="Pfam" id="PF04104"/>
    </source>
</evidence>
<reference evidence="13 14" key="1">
    <citation type="journal article" date="2011" name="PLoS Pathog.">
        <title>Endophytic Life Strategies Decoded by Genome and Transcriptome Analyses of the Mutualistic Root Symbiont Piriformospora indica.</title>
        <authorList>
            <person name="Zuccaro A."/>
            <person name="Lahrmann U."/>
            <person name="Guldener U."/>
            <person name="Langen G."/>
            <person name="Pfiffi S."/>
            <person name="Biedenkopf D."/>
            <person name="Wong P."/>
            <person name="Samans B."/>
            <person name="Grimm C."/>
            <person name="Basiewicz M."/>
            <person name="Murat C."/>
            <person name="Martin F."/>
            <person name="Kogel K.H."/>
        </authorList>
    </citation>
    <scope>NUCLEOTIDE SEQUENCE [LARGE SCALE GENOMIC DNA]</scope>
    <source>
        <strain evidence="13 14">DSM 11827</strain>
    </source>
</reference>
<sequence length="488" mass="55947">MAALTARRGPVASTSTKSSAPLHVENHFQPHYPYRLNFYDTPPQFDVTLEQFESWGLDRLRILAEIESSFVRNRAFEELKGIVNTQQKKYLTLNSNTAINADKDAERKKDHVSHFVLRLAFCRSEDLRRRFIKAEMALFKVRWETDDPKEREEFLKARAFGWGDVSDAEKAELEPHLKACLNPKQLQYFPQEKYYKVPWSRVPDLVHGRRVYLRAGAAYVPSREQSSIVFQQFQADLEEAMEMTARALPRMDEDRLTPILDHLSKGFLAGVASEYSAPESGESVTADMIDGLAKKHFPLCMRALHEHLRKESHLRHQGRLQYGLFLKIVGLSIEEALAFWRKAFSGKMSDEKFTKEHLYNIKHNYGLVGKMANYPARSCQTILTTYPPGANEFHGCPYRHYSEDNLKTALQSMMGISSHDMQDVLSSVRTQHYHVACTRVYELTHGIRKGEGLGGGETVNHPNEYCQRSRELEKSKNAAAADDAMKID</sequence>
<accession>G4TR28</accession>
<dbReference type="Gene3D" id="1.20.930.80">
    <property type="match status" value="1"/>
</dbReference>
<dbReference type="OrthoDB" id="421393at2759"/>
<dbReference type="InterPro" id="IPR007238">
    <property type="entry name" value="DNA_primase_lsu_euk/arc"/>
</dbReference>
<feature type="binding site" evidence="10">
    <location>
        <position position="300"/>
    </location>
    <ligand>
        <name>[4Fe-4S] cluster</name>
        <dbReference type="ChEBI" id="CHEBI:49883"/>
    </ligand>
</feature>
<keyword evidence="3 9" id="KW-0639">Primosome</keyword>
<evidence type="ECO:0000256" key="7">
    <source>
        <dbReference type="ARBA" id="ARBA00023014"/>
    </source>
</evidence>
<dbReference type="AlphaFoldDB" id="G4TR28"/>
<keyword evidence="14" id="KW-1185">Reference proteome</keyword>
<evidence type="ECO:0000256" key="2">
    <source>
        <dbReference type="ARBA" id="ARBA00022485"/>
    </source>
</evidence>
<evidence type="ECO:0000313" key="13">
    <source>
        <dbReference type="EMBL" id="CCA73765.1"/>
    </source>
</evidence>
<dbReference type="GO" id="GO:0006270">
    <property type="term" value="P:DNA replication initiation"/>
    <property type="evidence" value="ECO:0007669"/>
    <property type="project" value="TreeGrafter"/>
</dbReference>
<dbReference type="PIRSF" id="PIRSF009449">
    <property type="entry name" value="DNA_primase_large_subunit"/>
    <property type="match status" value="1"/>
</dbReference>
<comment type="caution">
    <text evidence="13">The sequence shown here is derived from an EMBL/GenBank/DDBJ whole genome shotgun (WGS) entry which is preliminary data.</text>
</comment>
<dbReference type="EMBL" id="CAFZ01000251">
    <property type="protein sequence ID" value="CCA73765.1"/>
    <property type="molecule type" value="Genomic_DNA"/>
</dbReference>
<dbReference type="OMA" id="RINYKPW"/>
<keyword evidence="13" id="KW-0239">DNA-directed DNA polymerase</keyword>
<evidence type="ECO:0000256" key="9">
    <source>
        <dbReference type="PIRNR" id="PIRNR009449"/>
    </source>
</evidence>
<feature type="region of interest" description="Disordered" evidence="11">
    <location>
        <begin position="468"/>
        <end position="488"/>
    </location>
</feature>
<evidence type="ECO:0000256" key="5">
    <source>
        <dbReference type="ARBA" id="ARBA00022723"/>
    </source>
</evidence>
<feature type="binding site" evidence="10">
    <location>
        <position position="437"/>
    </location>
    <ligand>
        <name>[4Fe-4S] cluster</name>
        <dbReference type="ChEBI" id="CHEBI:49883"/>
    </ligand>
</feature>
<keyword evidence="13" id="KW-0548">Nucleotidyltransferase</keyword>
<gene>
    <name evidence="13" type="ORF">PIIN_07720</name>
</gene>